<name>A0A918FE80_AGRME</name>
<protein>
    <submittedName>
        <fullName evidence="5">Transcriptional regulator, AsnC family protein</fullName>
    </submittedName>
</protein>
<organism evidence="5 6">
    <name type="scientific">Agromyces mediolanus</name>
    <name type="common">Corynebacterium mediolanum</name>
    <dbReference type="NCBI Taxonomy" id="41986"/>
    <lineage>
        <taxon>Bacteria</taxon>
        <taxon>Bacillati</taxon>
        <taxon>Actinomycetota</taxon>
        <taxon>Actinomycetes</taxon>
        <taxon>Micrococcales</taxon>
        <taxon>Microbacteriaceae</taxon>
        <taxon>Agromyces</taxon>
    </lineage>
</organism>
<gene>
    <name evidence="5" type="ORF">GCM10010196_22380</name>
</gene>
<proteinExistence type="predicted"/>
<reference evidence="5" key="2">
    <citation type="submission" date="2020-09" db="EMBL/GenBank/DDBJ databases">
        <authorList>
            <person name="Sun Q."/>
            <person name="Ohkuma M."/>
        </authorList>
    </citation>
    <scope>NUCLEOTIDE SEQUENCE</scope>
    <source>
        <strain evidence="5">JCM 3346</strain>
    </source>
</reference>
<dbReference type="GO" id="GO:0043200">
    <property type="term" value="P:response to amino acid"/>
    <property type="evidence" value="ECO:0007669"/>
    <property type="project" value="TreeGrafter"/>
</dbReference>
<keyword evidence="1" id="KW-0805">Transcription regulation</keyword>
<evidence type="ECO:0000313" key="5">
    <source>
        <dbReference type="EMBL" id="GGR28147.1"/>
    </source>
</evidence>
<reference evidence="5" key="1">
    <citation type="journal article" date="2014" name="Int. J. Syst. Evol. Microbiol.">
        <title>Complete genome sequence of Corynebacterium casei LMG S-19264T (=DSM 44701T), isolated from a smear-ripened cheese.</title>
        <authorList>
            <consortium name="US DOE Joint Genome Institute (JGI-PGF)"/>
            <person name="Walter F."/>
            <person name="Albersmeier A."/>
            <person name="Kalinowski J."/>
            <person name="Ruckert C."/>
        </authorList>
    </citation>
    <scope>NUCLEOTIDE SEQUENCE</scope>
    <source>
        <strain evidence="5">JCM 3346</strain>
    </source>
</reference>
<accession>A0A918FE80</accession>
<keyword evidence="3" id="KW-0804">Transcription</keyword>
<dbReference type="GO" id="GO:0005829">
    <property type="term" value="C:cytosol"/>
    <property type="evidence" value="ECO:0007669"/>
    <property type="project" value="TreeGrafter"/>
</dbReference>
<dbReference type="SUPFAM" id="SSF54909">
    <property type="entry name" value="Dimeric alpha+beta barrel"/>
    <property type="match status" value="1"/>
</dbReference>
<dbReference type="Pfam" id="PF13404">
    <property type="entry name" value="HTH_AsnC-type"/>
    <property type="match status" value="1"/>
</dbReference>
<keyword evidence="6" id="KW-1185">Reference proteome</keyword>
<dbReference type="Proteomes" id="UP000610303">
    <property type="component" value="Unassembled WGS sequence"/>
</dbReference>
<keyword evidence="2" id="KW-0238">DNA-binding</keyword>
<dbReference type="AlphaFoldDB" id="A0A918FE80"/>
<dbReference type="InterPro" id="IPR036390">
    <property type="entry name" value="WH_DNA-bd_sf"/>
</dbReference>
<dbReference type="PRINTS" id="PR00033">
    <property type="entry name" value="HTHASNC"/>
</dbReference>
<evidence type="ECO:0000256" key="2">
    <source>
        <dbReference type="ARBA" id="ARBA00023125"/>
    </source>
</evidence>
<sequence>MADALTGAGATPALDDIDKALIRLLQTDGRMPYSKLGPAVGLSSAAARQRVQRLMESGVIEIVAVSQPLKLGFHIQAMVGIRADGDIRALAAALAEVEQLVYVVVSSGHYDLIVELVCTDARELLAIVNDRIRTLPGVTSTETYNYLYIEKVKYAWGTA</sequence>
<comment type="caution">
    <text evidence="5">The sequence shown here is derived from an EMBL/GenBank/DDBJ whole genome shotgun (WGS) entry which is preliminary data.</text>
</comment>
<dbReference type="InterPro" id="IPR011008">
    <property type="entry name" value="Dimeric_a/b-barrel"/>
</dbReference>
<dbReference type="GO" id="GO:0043565">
    <property type="term" value="F:sequence-specific DNA binding"/>
    <property type="evidence" value="ECO:0007669"/>
    <property type="project" value="InterPro"/>
</dbReference>
<dbReference type="SMART" id="SM00344">
    <property type="entry name" value="HTH_ASNC"/>
    <property type="match status" value="1"/>
</dbReference>
<dbReference type="SUPFAM" id="SSF46785">
    <property type="entry name" value="Winged helix' DNA-binding domain"/>
    <property type="match status" value="1"/>
</dbReference>
<evidence type="ECO:0000259" key="4">
    <source>
        <dbReference type="PROSITE" id="PS50956"/>
    </source>
</evidence>
<dbReference type="PANTHER" id="PTHR30154:SF34">
    <property type="entry name" value="TRANSCRIPTIONAL REGULATOR AZLB"/>
    <property type="match status" value="1"/>
</dbReference>
<evidence type="ECO:0000313" key="6">
    <source>
        <dbReference type="Proteomes" id="UP000610303"/>
    </source>
</evidence>
<dbReference type="PANTHER" id="PTHR30154">
    <property type="entry name" value="LEUCINE-RESPONSIVE REGULATORY PROTEIN"/>
    <property type="match status" value="1"/>
</dbReference>
<dbReference type="PROSITE" id="PS50956">
    <property type="entry name" value="HTH_ASNC_2"/>
    <property type="match status" value="1"/>
</dbReference>
<dbReference type="Pfam" id="PF01037">
    <property type="entry name" value="AsnC_trans_reg"/>
    <property type="match status" value="1"/>
</dbReference>
<dbReference type="InterPro" id="IPR019888">
    <property type="entry name" value="Tscrpt_reg_AsnC-like"/>
</dbReference>
<evidence type="ECO:0000256" key="1">
    <source>
        <dbReference type="ARBA" id="ARBA00023015"/>
    </source>
</evidence>
<evidence type="ECO:0000256" key="3">
    <source>
        <dbReference type="ARBA" id="ARBA00023163"/>
    </source>
</evidence>
<dbReference type="EMBL" id="BMRJ01000002">
    <property type="protein sequence ID" value="GGR28147.1"/>
    <property type="molecule type" value="Genomic_DNA"/>
</dbReference>
<dbReference type="InterPro" id="IPR019887">
    <property type="entry name" value="Tscrpt_reg_AsnC/Lrp_C"/>
</dbReference>
<dbReference type="Gene3D" id="1.10.10.10">
    <property type="entry name" value="Winged helix-like DNA-binding domain superfamily/Winged helix DNA-binding domain"/>
    <property type="match status" value="1"/>
</dbReference>
<dbReference type="InterPro" id="IPR036388">
    <property type="entry name" value="WH-like_DNA-bd_sf"/>
</dbReference>
<feature type="domain" description="HTH asnC-type" evidence="4">
    <location>
        <begin position="14"/>
        <end position="74"/>
    </location>
</feature>
<dbReference type="InterPro" id="IPR000485">
    <property type="entry name" value="AsnC-type_HTH_dom"/>
</dbReference>
<dbReference type="RefSeq" id="WP_189085439.1">
    <property type="nucleotide sequence ID" value="NZ_BMRJ01000002.1"/>
</dbReference>
<dbReference type="Gene3D" id="3.30.70.920">
    <property type="match status" value="1"/>
</dbReference>